<evidence type="ECO:0000313" key="9">
    <source>
        <dbReference type="EMBL" id="TNN70020.1"/>
    </source>
</evidence>
<dbReference type="Proteomes" id="UP000314294">
    <property type="component" value="Unassembled WGS sequence"/>
</dbReference>
<comment type="similarity">
    <text evidence="2">Belongs to the cyclic nucleotide phosphodiesterase family. PDE4 subfamily.</text>
</comment>
<gene>
    <name evidence="9" type="primary">PDE4A_0</name>
    <name evidence="9" type="ORF">EYF80_019696</name>
</gene>
<accession>A0A4Z2HWQ2</accession>
<keyword evidence="4" id="KW-0378">Hydrolase</keyword>
<evidence type="ECO:0000256" key="1">
    <source>
        <dbReference type="ARBA" id="ARBA00004703"/>
    </source>
</evidence>
<evidence type="ECO:0000256" key="6">
    <source>
        <dbReference type="ARBA" id="ARBA00033681"/>
    </source>
</evidence>
<organism evidence="9 10">
    <name type="scientific">Liparis tanakae</name>
    <name type="common">Tanaka's snailfish</name>
    <dbReference type="NCBI Taxonomy" id="230148"/>
    <lineage>
        <taxon>Eukaryota</taxon>
        <taxon>Metazoa</taxon>
        <taxon>Chordata</taxon>
        <taxon>Craniata</taxon>
        <taxon>Vertebrata</taxon>
        <taxon>Euteleostomi</taxon>
        <taxon>Actinopterygii</taxon>
        <taxon>Neopterygii</taxon>
        <taxon>Teleostei</taxon>
        <taxon>Neoteleostei</taxon>
        <taxon>Acanthomorphata</taxon>
        <taxon>Eupercaria</taxon>
        <taxon>Perciformes</taxon>
        <taxon>Cottioidei</taxon>
        <taxon>Cottales</taxon>
        <taxon>Liparidae</taxon>
        <taxon>Liparis</taxon>
    </lineage>
</organism>
<comment type="pathway">
    <text evidence="1">Purine metabolism; 3',5'-cyclic AMP degradation; AMP from 3',5'-cyclic AMP: step 1/1.</text>
</comment>
<dbReference type="EMBL" id="SRLO01000168">
    <property type="protein sequence ID" value="TNN70020.1"/>
    <property type="molecule type" value="Genomic_DNA"/>
</dbReference>
<name>A0A4Z2HWQ2_9TELE</name>
<feature type="compositionally biased region" description="Polar residues" evidence="7">
    <location>
        <begin position="115"/>
        <end position="129"/>
    </location>
</feature>
<protein>
    <recommendedName>
        <fullName evidence="3">3',5'-cyclic-AMP phosphodiesterase</fullName>
        <ecNumber evidence="3">3.1.4.53</ecNumber>
    </recommendedName>
</protein>
<evidence type="ECO:0000256" key="2">
    <source>
        <dbReference type="ARBA" id="ARBA00009517"/>
    </source>
</evidence>
<feature type="compositionally biased region" description="Basic and acidic residues" evidence="7">
    <location>
        <begin position="101"/>
        <end position="112"/>
    </location>
</feature>
<evidence type="ECO:0000313" key="10">
    <source>
        <dbReference type="Proteomes" id="UP000314294"/>
    </source>
</evidence>
<evidence type="ECO:0000256" key="4">
    <source>
        <dbReference type="ARBA" id="ARBA00022801"/>
    </source>
</evidence>
<feature type="region of interest" description="Disordered" evidence="7">
    <location>
        <begin position="201"/>
        <end position="237"/>
    </location>
</feature>
<evidence type="ECO:0000256" key="3">
    <source>
        <dbReference type="ARBA" id="ARBA00012276"/>
    </source>
</evidence>
<feature type="domain" description="Phosphodiesterase 4 upstream conserved regions (UCR)" evidence="8">
    <location>
        <begin position="158"/>
        <end position="210"/>
    </location>
</feature>
<dbReference type="GO" id="GO:0006198">
    <property type="term" value="P:cAMP catabolic process"/>
    <property type="evidence" value="ECO:0007669"/>
    <property type="project" value="UniProtKB-UniPathway"/>
</dbReference>
<proteinExistence type="inferred from homology"/>
<keyword evidence="5" id="KW-0114">cAMP</keyword>
<sequence>MSQRKLTRQMRLWESPEGPPPAPSLTSPVSPGDPARGHGGSALFRRLKLNRSIQERRRSSHCIVASLCSFDSENGPSPGRSPMDSQASPGSVLHPTFPQSQRRESFLYRSDSDYDTSPKTMSRNSSVNSEGHAEDMIVTPFAQLIKTRRLTVPSHGREDKLKAPTVPECITKETYQQMALETLEELDWCLDQLETIQTHRSVSDMASTKSRLRHPGKWRKRQSIGGATAAQSGRIRPLASRPAEAWIDSESGGELGYGAIGRQPSLTVGLTVCRWARRGQSAPAAPTLTPLPCSFAPPLWAAVTLECPGVTACGLSSRTLTTPSCHWGTRSAPAPLHYHTACLCHRPKPPATLNMGVVEAVDPAPSPCPSPVPGGYRLPRSSSYSPLQGRAGAELDLDAAAGGVLEGSGTAAERRTPLVDLFCETCSRPWLIGWWDQVGLGELAEGKRGLAVAILDSTYGERQAGWDGWKKRERENWEVKE</sequence>
<dbReference type="Pfam" id="PF18100">
    <property type="entry name" value="PDE4_UCR"/>
    <property type="match status" value="1"/>
</dbReference>
<evidence type="ECO:0000256" key="7">
    <source>
        <dbReference type="SAM" id="MobiDB-lite"/>
    </source>
</evidence>
<feature type="region of interest" description="Disordered" evidence="7">
    <location>
        <begin position="73"/>
        <end position="134"/>
    </location>
</feature>
<dbReference type="EC" id="3.1.4.53" evidence="3"/>
<dbReference type="PANTHER" id="PTHR40141">
    <property type="entry name" value="3',5'-CYCLIC-AMP PHOSPHODIESTERASE-RELATED"/>
    <property type="match status" value="1"/>
</dbReference>
<comment type="caution">
    <text evidence="9">The sequence shown here is derived from an EMBL/GenBank/DDBJ whole genome shotgun (WGS) entry which is preliminary data.</text>
</comment>
<keyword evidence="10" id="KW-1185">Reference proteome</keyword>
<dbReference type="GO" id="GO:0004115">
    <property type="term" value="F:3',5'-cyclic-AMP phosphodiesterase activity"/>
    <property type="evidence" value="ECO:0007669"/>
    <property type="project" value="UniProtKB-EC"/>
</dbReference>
<evidence type="ECO:0000259" key="8">
    <source>
        <dbReference type="Pfam" id="PF18100"/>
    </source>
</evidence>
<dbReference type="InterPro" id="IPR040844">
    <property type="entry name" value="PDE4_UCR"/>
</dbReference>
<comment type="catalytic activity">
    <reaction evidence="6">
        <text>3',5'-cyclic AMP + H2O = AMP + H(+)</text>
        <dbReference type="Rhea" id="RHEA:25277"/>
        <dbReference type="ChEBI" id="CHEBI:15377"/>
        <dbReference type="ChEBI" id="CHEBI:15378"/>
        <dbReference type="ChEBI" id="CHEBI:58165"/>
        <dbReference type="ChEBI" id="CHEBI:456215"/>
        <dbReference type="EC" id="3.1.4.53"/>
    </reaction>
    <physiologicalReaction direction="left-to-right" evidence="6">
        <dbReference type="Rhea" id="RHEA:25278"/>
    </physiologicalReaction>
</comment>
<dbReference type="OrthoDB" id="6111453at2759"/>
<evidence type="ECO:0000256" key="5">
    <source>
        <dbReference type="ARBA" id="ARBA00023149"/>
    </source>
</evidence>
<dbReference type="PANTHER" id="PTHR40141:SF2">
    <property type="entry name" value="3',5'-CYCLIC-AMP PHOSPHODIESTERASE"/>
    <property type="match status" value="1"/>
</dbReference>
<feature type="compositionally biased region" description="Basic residues" evidence="7">
    <location>
        <begin position="210"/>
        <end position="222"/>
    </location>
</feature>
<reference evidence="9 10" key="1">
    <citation type="submission" date="2019-03" db="EMBL/GenBank/DDBJ databases">
        <title>First draft genome of Liparis tanakae, snailfish: a comprehensive survey of snailfish specific genes.</title>
        <authorList>
            <person name="Kim W."/>
            <person name="Song I."/>
            <person name="Jeong J.-H."/>
            <person name="Kim D."/>
            <person name="Kim S."/>
            <person name="Ryu S."/>
            <person name="Song J.Y."/>
            <person name="Lee S.K."/>
        </authorList>
    </citation>
    <scope>NUCLEOTIDE SEQUENCE [LARGE SCALE GENOMIC DNA]</scope>
    <source>
        <tissue evidence="9">Muscle</tissue>
    </source>
</reference>
<feature type="region of interest" description="Disordered" evidence="7">
    <location>
        <begin position="1"/>
        <end position="42"/>
    </location>
</feature>
<dbReference type="AlphaFoldDB" id="A0A4Z2HWQ2"/>
<dbReference type="UniPathway" id="UPA00762">
    <property type="reaction ID" value="UER00747"/>
</dbReference>